<evidence type="ECO:0000313" key="1">
    <source>
        <dbReference type="EMBL" id="BBB14633.1"/>
    </source>
</evidence>
<name>A0A2Z5UUK5_9COXI</name>
<accession>A0A2Z5UUK5</accession>
<organism evidence="1 2">
    <name type="scientific">Candidatus Rickettsiella viridis</name>
    <dbReference type="NCBI Taxonomy" id="676208"/>
    <lineage>
        <taxon>Bacteria</taxon>
        <taxon>Pseudomonadati</taxon>
        <taxon>Pseudomonadota</taxon>
        <taxon>Gammaproteobacteria</taxon>
        <taxon>Legionellales</taxon>
        <taxon>Coxiellaceae</taxon>
        <taxon>Rickettsiella</taxon>
    </lineage>
</organism>
<dbReference type="EMBL" id="AP018005">
    <property type="protein sequence ID" value="BBB14633.1"/>
    <property type="molecule type" value="Genomic_DNA"/>
</dbReference>
<protein>
    <submittedName>
        <fullName evidence="1">Uncharacterized protein</fullName>
    </submittedName>
</protein>
<reference evidence="1 2" key="1">
    <citation type="submission" date="2017-03" db="EMBL/GenBank/DDBJ databases">
        <title>The genome sequence of Candidatus Rickettsiella viridis.</title>
        <authorList>
            <person name="Nikoh N."/>
            <person name="Tsuchida T."/>
            <person name="Yamaguchi K."/>
            <person name="Maeda T."/>
            <person name="Shigenobu S."/>
            <person name="Fukatsu T."/>
        </authorList>
    </citation>
    <scope>NUCLEOTIDE SEQUENCE [LARGE SCALE GENOMIC DNA]</scope>
    <source>
        <strain evidence="1 2">Ap-RA04</strain>
    </source>
</reference>
<dbReference type="Proteomes" id="UP000282483">
    <property type="component" value="Chromosome"/>
</dbReference>
<proteinExistence type="predicted"/>
<gene>
    <name evidence="1" type="ORF">RVIR1_00920</name>
</gene>
<evidence type="ECO:0000313" key="2">
    <source>
        <dbReference type="Proteomes" id="UP000282483"/>
    </source>
</evidence>
<sequence>MLNLEIIILRKRATVPNKDSVKTNLKATAIYIILNNTLAIVLNKKLIEEK</sequence>
<dbReference type="KEGG" id="rvi:RVIR1_00920"/>
<keyword evidence="2" id="KW-1185">Reference proteome</keyword>
<dbReference type="AlphaFoldDB" id="A0A2Z5UUK5"/>